<comment type="similarity">
    <text evidence="1">Belongs to the glycosyl hydrolase 57 family.</text>
</comment>
<gene>
    <name evidence="4" type="ORF">KC909_00165</name>
</gene>
<dbReference type="PANTHER" id="PTHR36306">
    <property type="entry name" value="ALPHA-AMYLASE-RELATED-RELATED"/>
    <property type="match status" value="1"/>
</dbReference>
<dbReference type="AlphaFoldDB" id="A0A955L501"/>
<dbReference type="Pfam" id="PF03065">
    <property type="entry name" value="Glyco_hydro_57"/>
    <property type="match status" value="1"/>
</dbReference>
<dbReference type="GO" id="GO:0016787">
    <property type="term" value="F:hydrolase activity"/>
    <property type="evidence" value="ECO:0007669"/>
    <property type="project" value="UniProtKB-KW"/>
</dbReference>
<proteinExistence type="inferred from homology"/>
<evidence type="ECO:0000256" key="2">
    <source>
        <dbReference type="ARBA" id="ARBA00023277"/>
    </source>
</evidence>
<evidence type="ECO:0000259" key="3">
    <source>
        <dbReference type="Pfam" id="PF03065"/>
    </source>
</evidence>
<dbReference type="Proteomes" id="UP000783287">
    <property type="component" value="Unassembled WGS sequence"/>
</dbReference>
<dbReference type="EMBL" id="JAGQLK010000002">
    <property type="protein sequence ID" value="MCA9382758.1"/>
    <property type="molecule type" value="Genomic_DNA"/>
</dbReference>
<comment type="caution">
    <text evidence="4">The sequence shown here is derived from an EMBL/GenBank/DDBJ whole genome shotgun (WGS) entry which is preliminary data.</text>
</comment>
<dbReference type="PANTHER" id="PTHR36306:SF1">
    <property type="entry name" value="ALPHA-AMYLASE-RELATED"/>
    <property type="match status" value="1"/>
</dbReference>
<evidence type="ECO:0000313" key="4">
    <source>
        <dbReference type="EMBL" id="MCA9382758.1"/>
    </source>
</evidence>
<accession>A0A955L501</accession>
<dbReference type="SUPFAM" id="SSF88713">
    <property type="entry name" value="Glycoside hydrolase/deacetylase"/>
    <property type="match status" value="1"/>
</dbReference>
<feature type="domain" description="Glycoside hydrolase family 57 N-terminal" evidence="3">
    <location>
        <begin position="12"/>
        <end position="317"/>
    </location>
</feature>
<name>A0A955L501_9BACT</name>
<dbReference type="InterPro" id="IPR052046">
    <property type="entry name" value="GH57_Enzymes"/>
</dbReference>
<dbReference type="InterPro" id="IPR011330">
    <property type="entry name" value="Glyco_hydro/deAcase_b/a-brl"/>
</dbReference>
<dbReference type="InterPro" id="IPR004300">
    <property type="entry name" value="Glyco_hydro_57_N"/>
</dbReference>
<reference evidence="4" key="1">
    <citation type="submission" date="2020-04" db="EMBL/GenBank/DDBJ databases">
        <authorList>
            <person name="Zhang T."/>
        </authorList>
    </citation>
    <scope>NUCLEOTIDE SEQUENCE</scope>
    <source>
        <strain evidence="4">HKST-UBA14</strain>
    </source>
</reference>
<evidence type="ECO:0000313" key="5">
    <source>
        <dbReference type="Proteomes" id="UP000783287"/>
    </source>
</evidence>
<sequence>MKSKKYNKTICFYFQVHQPFRLTKFNYFDLETKKDYFEGSKDKLNKEIVKKVGEKCYLPTNKLLLKLIKKHPEFNISFSISGVTLEQFELYWPEVLDSFKALVDTKRVEIINETYYHSLSWLYSKEEFAEQVMKHRNKIWKIFKRRPKVFRNTELIYNNELGNFIRELGFDAILAEGWDYYLDGRNPNYIYESPDFMMHEEDYKVIQKYKLKDKPNDKIGLLLKNYKLSDDIAFRFSNKEWKEHPLTVEKFADWVENTEGDTINLFMDYETFGEHQWEDSGIFRFLEKLPEALLKRNIGFKTPSQTIDTYETQGKLDMHSLVSWADMERDVSAWLGNKMQKESAKQVYECEGVLKQLKGKLKNKRLTDKLMDTWRRLQTSDHFYYMCTKYWNDGDVHKYFSHYESPYDAYINYMNVLSDFKTELVKMSQVSA</sequence>
<protein>
    <submittedName>
        <fullName evidence="4">Glycoside hydrolase family 57 protein</fullName>
    </submittedName>
</protein>
<organism evidence="4 5">
    <name type="scientific">Candidatus Dojkabacteria bacterium</name>
    <dbReference type="NCBI Taxonomy" id="2099670"/>
    <lineage>
        <taxon>Bacteria</taxon>
        <taxon>Candidatus Dojkabacteria</taxon>
    </lineage>
</organism>
<dbReference type="GO" id="GO:0005975">
    <property type="term" value="P:carbohydrate metabolic process"/>
    <property type="evidence" value="ECO:0007669"/>
    <property type="project" value="InterPro"/>
</dbReference>
<keyword evidence="4" id="KW-0378">Hydrolase</keyword>
<keyword evidence="2" id="KW-0119">Carbohydrate metabolism</keyword>
<dbReference type="CDD" id="cd10795">
    <property type="entry name" value="GH57N_MJA1_like"/>
    <property type="match status" value="1"/>
</dbReference>
<evidence type="ECO:0000256" key="1">
    <source>
        <dbReference type="ARBA" id="ARBA00006821"/>
    </source>
</evidence>
<reference evidence="4" key="2">
    <citation type="journal article" date="2021" name="Microbiome">
        <title>Successional dynamics and alternative stable states in a saline activated sludge microbial community over 9 years.</title>
        <authorList>
            <person name="Wang Y."/>
            <person name="Ye J."/>
            <person name="Ju F."/>
            <person name="Liu L."/>
            <person name="Boyd J.A."/>
            <person name="Deng Y."/>
            <person name="Parks D.H."/>
            <person name="Jiang X."/>
            <person name="Yin X."/>
            <person name="Woodcroft B.J."/>
            <person name="Tyson G.W."/>
            <person name="Hugenholtz P."/>
            <person name="Polz M.F."/>
            <person name="Zhang T."/>
        </authorList>
    </citation>
    <scope>NUCLEOTIDE SEQUENCE</scope>
    <source>
        <strain evidence="4">HKST-UBA14</strain>
    </source>
</reference>
<dbReference type="Gene3D" id="3.20.110.20">
    <property type="match status" value="1"/>
</dbReference>